<name>A0A318TSK5_9RHOB</name>
<evidence type="ECO:0000313" key="2">
    <source>
        <dbReference type="Proteomes" id="UP000247727"/>
    </source>
</evidence>
<evidence type="ECO:0000313" key="1">
    <source>
        <dbReference type="EMBL" id="PYF07826.1"/>
    </source>
</evidence>
<dbReference type="AlphaFoldDB" id="A0A318TSK5"/>
<dbReference type="Proteomes" id="UP000247727">
    <property type="component" value="Unassembled WGS sequence"/>
</dbReference>
<dbReference type="OrthoDB" id="7691446at2"/>
<protein>
    <submittedName>
        <fullName evidence="1">Uncharacterized protein</fullName>
    </submittedName>
</protein>
<dbReference type="EMBL" id="QJTK01000015">
    <property type="protein sequence ID" value="PYF07826.1"/>
    <property type="molecule type" value="Genomic_DNA"/>
</dbReference>
<sequence>MMATDALSPEKGNLNLAETRAFLAGSIITTCRLALENSSTVMDDRAVRESVASTLEFAQHLMMLIEDGLPRRSPTELPNEMMAAIGLGANRVQK</sequence>
<dbReference type="RefSeq" id="WP_110806739.1">
    <property type="nucleotide sequence ID" value="NZ_QJTK01000015.1"/>
</dbReference>
<accession>A0A318TSK5</accession>
<reference evidence="1 2" key="1">
    <citation type="submission" date="2018-06" db="EMBL/GenBank/DDBJ databases">
        <title>Genomic Encyclopedia of Type Strains, Phase III (KMG-III): the genomes of soil and plant-associated and newly described type strains.</title>
        <authorList>
            <person name="Whitman W."/>
        </authorList>
    </citation>
    <scope>NUCLEOTIDE SEQUENCE [LARGE SCALE GENOMIC DNA]</scope>
    <source>
        <strain evidence="1 2">JA737</strain>
    </source>
</reference>
<gene>
    <name evidence="1" type="ORF">C8J30_11573</name>
</gene>
<proteinExistence type="predicted"/>
<comment type="caution">
    <text evidence="1">The sequence shown here is derived from an EMBL/GenBank/DDBJ whole genome shotgun (WGS) entry which is preliminary data.</text>
</comment>
<keyword evidence="2" id="KW-1185">Reference proteome</keyword>
<organism evidence="1 2">
    <name type="scientific">Rhodobacter viridis</name>
    <dbReference type="NCBI Taxonomy" id="1054202"/>
    <lineage>
        <taxon>Bacteria</taxon>
        <taxon>Pseudomonadati</taxon>
        <taxon>Pseudomonadota</taxon>
        <taxon>Alphaproteobacteria</taxon>
        <taxon>Rhodobacterales</taxon>
        <taxon>Rhodobacter group</taxon>
        <taxon>Rhodobacter</taxon>
    </lineage>
</organism>